<dbReference type="AlphaFoldDB" id="A0A1G1WX39"/>
<evidence type="ECO:0000313" key="1">
    <source>
        <dbReference type="EMBL" id="OGY31910.1"/>
    </source>
</evidence>
<dbReference type="EMBL" id="MHDB01000021">
    <property type="protein sequence ID" value="OGY31910.1"/>
    <property type="molecule type" value="Genomic_DNA"/>
</dbReference>
<name>A0A1G1WX39_9BACT</name>
<sequence length="218" mass="25266">MYIKSDEMVIALEPGEDVRTVLRVFADEIFKASPKFNEYATDFDPSLVMTEEFADSFIHEYNGMLRLNMDNGHGRSYKVGIKQTAQGLVWGYTSQYVERHPHDTAYQLFSRVQSRLHQQKTELPKQQPQPMPLPSGLRRILVQRAGWHRVSGAIFRTDTVNQPASVFNFASIEEARKDDRFRLGVPTVVDSREAFMKFLREVGFPIRFPWEFDSVLTQ</sequence>
<accession>A0A1G1WX39</accession>
<reference evidence="1 2" key="1">
    <citation type="journal article" date="2016" name="Nat. Commun.">
        <title>Thousands of microbial genomes shed light on interconnected biogeochemical processes in an aquifer system.</title>
        <authorList>
            <person name="Anantharaman K."/>
            <person name="Brown C.T."/>
            <person name="Hug L.A."/>
            <person name="Sharon I."/>
            <person name="Castelle C.J."/>
            <person name="Probst A.J."/>
            <person name="Thomas B.C."/>
            <person name="Singh A."/>
            <person name="Wilkins M.J."/>
            <person name="Karaoz U."/>
            <person name="Brodie E.L."/>
            <person name="Williams K.H."/>
            <person name="Hubbard S.S."/>
            <person name="Banfield J.F."/>
        </authorList>
    </citation>
    <scope>NUCLEOTIDE SEQUENCE [LARGE SCALE GENOMIC DNA]</scope>
</reference>
<proteinExistence type="predicted"/>
<protein>
    <submittedName>
        <fullName evidence="1">Uncharacterized protein</fullName>
    </submittedName>
</protein>
<organism evidence="1 2">
    <name type="scientific">Candidatus Woykebacteria bacterium RIFCSPLOWO2_01_FULL_43_14</name>
    <dbReference type="NCBI Taxonomy" id="1802605"/>
    <lineage>
        <taxon>Bacteria</taxon>
        <taxon>Candidatus Woykeibacteriota</taxon>
    </lineage>
</organism>
<comment type="caution">
    <text evidence="1">The sequence shown here is derived from an EMBL/GenBank/DDBJ whole genome shotgun (WGS) entry which is preliminary data.</text>
</comment>
<evidence type="ECO:0000313" key="2">
    <source>
        <dbReference type="Proteomes" id="UP000177718"/>
    </source>
</evidence>
<gene>
    <name evidence="1" type="ORF">A3A61_02680</name>
</gene>
<dbReference type="Proteomes" id="UP000177718">
    <property type="component" value="Unassembled WGS sequence"/>
</dbReference>